<protein>
    <submittedName>
        <fullName evidence="2">Uncharacterized protein</fullName>
    </submittedName>
</protein>
<feature type="region of interest" description="Disordered" evidence="1">
    <location>
        <begin position="24"/>
        <end position="60"/>
    </location>
</feature>
<comment type="caution">
    <text evidence="2">The sequence shown here is derived from an EMBL/GenBank/DDBJ whole genome shotgun (WGS) entry which is preliminary data.</text>
</comment>
<keyword evidence="3" id="KW-1185">Reference proteome</keyword>
<dbReference type="Proteomes" id="UP000314294">
    <property type="component" value="Unassembled WGS sequence"/>
</dbReference>
<dbReference type="AlphaFoldDB" id="A0A4Z2HYM3"/>
<evidence type="ECO:0000313" key="2">
    <source>
        <dbReference type="EMBL" id="TNN70758.1"/>
    </source>
</evidence>
<feature type="compositionally biased region" description="Gly residues" evidence="1">
    <location>
        <begin position="36"/>
        <end position="52"/>
    </location>
</feature>
<evidence type="ECO:0000256" key="1">
    <source>
        <dbReference type="SAM" id="MobiDB-lite"/>
    </source>
</evidence>
<proteinExistence type="predicted"/>
<accession>A0A4Z2HYM3</accession>
<name>A0A4Z2HYM3_9TELE</name>
<evidence type="ECO:0000313" key="3">
    <source>
        <dbReference type="Proteomes" id="UP000314294"/>
    </source>
</evidence>
<reference evidence="2 3" key="1">
    <citation type="submission" date="2019-03" db="EMBL/GenBank/DDBJ databases">
        <title>First draft genome of Liparis tanakae, snailfish: a comprehensive survey of snailfish specific genes.</title>
        <authorList>
            <person name="Kim W."/>
            <person name="Song I."/>
            <person name="Jeong J.-H."/>
            <person name="Kim D."/>
            <person name="Kim S."/>
            <person name="Ryu S."/>
            <person name="Song J.Y."/>
            <person name="Lee S.K."/>
        </authorList>
    </citation>
    <scope>NUCLEOTIDE SEQUENCE [LARGE SCALE GENOMIC DNA]</scope>
    <source>
        <tissue evidence="2">Muscle</tissue>
    </source>
</reference>
<organism evidence="2 3">
    <name type="scientific">Liparis tanakae</name>
    <name type="common">Tanaka's snailfish</name>
    <dbReference type="NCBI Taxonomy" id="230148"/>
    <lineage>
        <taxon>Eukaryota</taxon>
        <taxon>Metazoa</taxon>
        <taxon>Chordata</taxon>
        <taxon>Craniata</taxon>
        <taxon>Vertebrata</taxon>
        <taxon>Euteleostomi</taxon>
        <taxon>Actinopterygii</taxon>
        <taxon>Neopterygii</taxon>
        <taxon>Teleostei</taxon>
        <taxon>Neoteleostei</taxon>
        <taxon>Acanthomorphata</taxon>
        <taxon>Eupercaria</taxon>
        <taxon>Perciformes</taxon>
        <taxon>Cottioidei</taxon>
        <taxon>Cottales</taxon>
        <taxon>Liparidae</taxon>
        <taxon>Liparis</taxon>
    </lineage>
</organism>
<gene>
    <name evidence="2" type="ORF">EYF80_019041</name>
</gene>
<sequence length="60" mass="6111">MWRTDQEADLAATDVDLLQLCHPAITSPRNQKSLPGGAGRGGGGGGAQGRGGARLPRQEG</sequence>
<dbReference type="EMBL" id="SRLO01000159">
    <property type="protein sequence ID" value="TNN70758.1"/>
    <property type="molecule type" value="Genomic_DNA"/>
</dbReference>